<dbReference type="Gene3D" id="2.60.40.60">
    <property type="entry name" value="Cadherins"/>
    <property type="match status" value="1"/>
</dbReference>
<dbReference type="GO" id="GO:0016020">
    <property type="term" value="C:membrane"/>
    <property type="evidence" value="ECO:0007669"/>
    <property type="project" value="InterPro"/>
</dbReference>
<dbReference type="GO" id="GO:0007156">
    <property type="term" value="P:homophilic cell adhesion via plasma membrane adhesion molecules"/>
    <property type="evidence" value="ECO:0007669"/>
    <property type="project" value="InterPro"/>
</dbReference>
<keyword evidence="4" id="KW-0472">Membrane</keyword>
<dbReference type="CDD" id="cd11304">
    <property type="entry name" value="Cadherin_repeat"/>
    <property type="match status" value="1"/>
</dbReference>
<evidence type="ECO:0000256" key="4">
    <source>
        <dbReference type="SAM" id="Phobius"/>
    </source>
</evidence>
<dbReference type="Pfam" id="PF00092">
    <property type="entry name" value="VWA"/>
    <property type="match status" value="4"/>
</dbReference>
<evidence type="ECO:0000256" key="3">
    <source>
        <dbReference type="SAM" id="MobiDB-lite"/>
    </source>
</evidence>
<dbReference type="InterPro" id="IPR050525">
    <property type="entry name" value="ECM_Assembly_Org"/>
</dbReference>
<feature type="domain" description="Cadherin" evidence="6">
    <location>
        <begin position="1255"/>
        <end position="1363"/>
    </location>
</feature>
<sequence length="1504" mass="164247">MNRSVYQNRNGSDPIPNNSEDHYTEPDLTEDHQYIELDLVQADISTVTAGIHGILAPEVVPPTTLSGTESVIPNGGCGSAPADYISCKQLGCYSSSGISRNTPNDNIYYSLTPDCFVATGRTSVAFRARANNNLHIALGSEDSSSSGTHYVIVFGHSSNTVSLLRFARGSSSCDSYTGSVLRQTYFDEFWFSWSGSYLRAGRGSTVGSDQIMSCYHATPYTVNFIMIATGSGSSGEWRFPNDVACKHVTNSYVSITIDDTSCNGISSYACNSGYKQVAGNTQRTCGFGGILSGYPLVCSVSTCKIDIVFIVEASAHTSSIHSALMTAIGDLAGSLQISTSNILAGVITYDDTVDLNIDLNDYYSASSLDSSITSIPISNAASAVNLAEALRFGFYDFFTLSKGNRFTAFRYFVVIAKTYSSQTGAAVADQIRLNLKNQLFTIGISPTASLIADLKAIAGDDSRYLQVSSAEELYPQFNTLFNNIAVCPDLSFEPMTLDCELDIVFIVERYNLRYTKRFLAELMDNITVSSNGIRVGMVLFDSGASRVFNLNTYTSSESVRSAIESISETNHTDHLVDKGLIEARDNVFTAARGDRTEASNYYVFIVGPFESYPEAVAKDIRSSGSNYVFSIHIGNQYQTEYQKTVDTCGDYTKYTNVDSYQNLINFKNDILQKIISCESVNITIPDCPLDIVFIMEDTDELSVTEFNDMKSFFVSLVSRMIIGDTAIKVGVVTYADGATTAFPLNQYSTANGVIMGITNINQGSNAYNRSSRYVDRALKYIQMEFFITGNGDRSNAANYYILLTGGPSAGNKAAAFGSAIRSIASSNLFIVGVNISSSDDPEFLDTVDDDKYLKAVNFSVLQCINDVVVPNITQCPDSVTPASLVSPSCQLDIVFIMERTETSSHENYVFLKSFFSNIAIQLDVSSSTIRIGVVTYDTDAYTTIALDTYMTPTEISYQILKLQEGTGKRNMIDTALVHTKNNFFTAANGDRASAANYYVFAIDGVRSGASIQAEYIMKGWPSTVFAIDINSGYEKEYRRTAGDNSRYFYASSYANLSAIESDVIAAITKCPVPQPVTTTDGSLMFADVSAPCLNSLIYLYPEDLTEGKDGGQNTMYLMTDFVYTITSCSRITSWEFSHWKSGYIDFMVWRPSGSNYKLVAYNTIYVSGKNTTTYTVVEYERIAVLQGDLIGWRSKGDNLVTSGPCLGPCAEGYKASPNNVQIGEEFDWTNSGTSINGTAYAIKACLEDNTAMAFSTPTISAKIPDHLPGGSFVTLLEPDGADYAEVVNYTVLQHPSYPNSMEYFNVGETSGQITVAKRLLKAKVKSDYAFLVRAKDSCNTTATATVSIQTQNMPPEVLGMPNIISITEETEGDTVLYTTIVEDPSGDSVCCSLESTLPKTNNFVVFGNDTGIRVNYSIMASDAPAFSYRQYNSYIVKLCCDDDEDKSTGVLIVNIKKPNKTTTYEPPGWFMISIAISCTPIFLMALMACVVLIQTMFVPEQRAD</sequence>
<feature type="domain" description="VWFA" evidence="5">
    <location>
        <begin position="306"/>
        <end position="484"/>
    </location>
</feature>
<dbReference type="Gene3D" id="3.40.50.410">
    <property type="entry name" value="von Willebrand factor, type A domain"/>
    <property type="match status" value="4"/>
</dbReference>
<dbReference type="SUPFAM" id="SSF53300">
    <property type="entry name" value="vWA-like"/>
    <property type="match status" value="4"/>
</dbReference>
<dbReference type="PROSITE" id="PS50234">
    <property type="entry name" value="VWFA"/>
    <property type="match status" value="4"/>
</dbReference>
<evidence type="ECO:0000313" key="7">
    <source>
        <dbReference type="EnsemblMetazoa" id="G24418.1:cds"/>
    </source>
</evidence>
<feature type="domain" description="VWFA" evidence="5">
    <location>
        <begin position="690"/>
        <end position="872"/>
    </location>
</feature>
<dbReference type="InterPro" id="IPR002126">
    <property type="entry name" value="Cadherin-like_dom"/>
</dbReference>
<reference evidence="7" key="1">
    <citation type="submission" date="2022-08" db="UniProtKB">
        <authorList>
            <consortium name="EnsemblMetazoa"/>
        </authorList>
    </citation>
    <scope>IDENTIFICATION</scope>
    <source>
        <strain evidence="7">05x7-T-G4-1.051#20</strain>
    </source>
</reference>
<feature type="domain" description="VWFA" evidence="5">
    <location>
        <begin position="892"/>
        <end position="1063"/>
    </location>
</feature>
<keyword evidence="2" id="KW-0106">Calcium</keyword>
<protein>
    <recommendedName>
        <fullName evidence="9">Collagen alpha-3(VI) chain</fullName>
    </recommendedName>
</protein>
<dbReference type="Pfam" id="PF12248">
    <property type="entry name" value="Methyltransf_FA"/>
    <property type="match status" value="1"/>
</dbReference>
<evidence type="ECO:0000256" key="1">
    <source>
        <dbReference type="ARBA" id="ARBA00023157"/>
    </source>
</evidence>
<dbReference type="InterPro" id="IPR015919">
    <property type="entry name" value="Cadherin-like_sf"/>
</dbReference>
<dbReference type="InterPro" id="IPR022041">
    <property type="entry name" value="Methyltransf_FA"/>
</dbReference>
<accession>A0A8W8KLN0</accession>
<evidence type="ECO:0000256" key="2">
    <source>
        <dbReference type="PROSITE-ProRule" id="PRU00043"/>
    </source>
</evidence>
<dbReference type="GO" id="GO:0005509">
    <property type="term" value="F:calcium ion binding"/>
    <property type="evidence" value="ECO:0007669"/>
    <property type="project" value="UniProtKB-UniRule"/>
</dbReference>
<dbReference type="SUPFAM" id="SSF49313">
    <property type="entry name" value="Cadherin-like"/>
    <property type="match status" value="1"/>
</dbReference>
<dbReference type="EnsemblMetazoa" id="G24418.1">
    <property type="protein sequence ID" value="G24418.1:cds"/>
    <property type="gene ID" value="G24418"/>
</dbReference>
<dbReference type="Proteomes" id="UP000005408">
    <property type="component" value="Unassembled WGS sequence"/>
</dbReference>
<dbReference type="PROSITE" id="PS50268">
    <property type="entry name" value="CADHERIN_2"/>
    <property type="match status" value="1"/>
</dbReference>
<name>A0A8W8KLN0_MAGGI</name>
<evidence type="ECO:0000259" key="6">
    <source>
        <dbReference type="PROSITE" id="PS50268"/>
    </source>
</evidence>
<dbReference type="SMART" id="SM00327">
    <property type="entry name" value="VWA"/>
    <property type="match status" value="4"/>
</dbReference>
<proteinExistence type="predicted"/>
<feature type="compositionally biased region" description="Polar residues" evidence="3">
    <location>
        <begin position="1"/>
        <end position="18"/>
    </location>
</feature>
<keyword evidence="1" id="KW-1015">Disulfide bond</keyword>
<keyword evidence="4" id="KW-0812">Transmembrane</keyword>
<dbReference type="CDD" id="cd01450">
    <property type="entry name" value="vWFA_subfamily_ECM"/>
    <property type="match status" value="1"/>
</dbReference>
<organism evidence="7 8">
    <name type="scientific">Magallana gigas</name>
    <name type="common">Pacific oyster</name>
    <name type="synonym">Crassostrea gigas</name>
    <dbReference type="NCBI Taxonomy" id="29159"/>
    <lineage>
        <taxon>Eukaryota</taxon>
        <taxon>Metazoa</taxon>
        <taxon>Spiralia</taxon>
        <taxon>Lophotrochozoa</taxon>
        <taxon>Mollusca</taxon>
        <taxon>Bivalvia</taxon>
        <taxon>Autobranchia</taxon>
        <taxon>Pteriomorphia</taxon>
        <taxon>Ostreida</taxon>
        <taxon>Ostreoidea</taxon>
        <taxon>Ostreidae</taxon>
        <taxon>Magallana</taxon>
    </lineage>
</organism>
<dbReference type="PANTHER" id="PTHR24020">
    <property type="entry name" value="COLLAGEN ALPHA"/>
    <property type="match status" value="1"/>
</dbReference>
<dbReference type="InterPro" id="IPR035976">
    <property type="entry name" value="Sushi/SCR/CCP_sf"/>
</dbReference>
<dbReference type="InterPro" id="IPR002035">
    <property type="entry name" value="VWF_A"/>
</dbReference>
<keyword evidence="8" id="KW-1185">Reference proteome</keyword>
<evidence type="ECO:0008006" key="9">
    <source>
        <dbReference type="Google" id="ProtNLM"/>
    </source>
</evidence>
<feature type="domain" description="VWFA" evidence="5">
    <location>
        <begin position="483"/>
        <end position="674"/>
    </location>
</feature>
<dbReference type="InterPro" id="IPR036465">
    <property type="entry name" value="vWFA_dom_sf"/>
</dbReference>
<dbReference type="SUPFAM" id="SSF57535">
    <property type="entry name" value="Complement control module/SCR domain"/>
    <property type="match status" value="1"/>
</dbReference>
<evidence type="ECO:0000259" key="5">
    <source>
        <dbReference type="PROSITE" id="PS50234"/>
    </source>
</evidence>
<dbReference type="PANTHER" id="PTHR24020:SF87">
    <property type="entry name" value="COLLAGEN ALPHA-1(VI) CHAIN-LIKE"/>
    <property type="match status" value="1"/>
</dbReference>
<feature type="region of interest" description="Disordered" evidence="3">
    <location>
        <begin position="1"/>
        <end position="25"/>
    </location>
</feature>
<keyword evidence="4" id="KW-1133">Transmembrane helix</keyword>
<evidence type="ECO:0000313" key="8">
    <source>
        <dbReference type="Proteomes" id="UP000005408"/>
    </source>
</evidence>
<feature type="transmembrane region" description="Helical" evidence="4">
    <location>
        <begin position="1469"/>
        <end position="1493"/>
    </location>
</feature>